<feature type="transmembrane region" description="Helical" evidence="31">
    <location>
        <begin position="2074"/>
        <end position="2094"/>
    </location>
</feature>
<gene>
    <name evidence="34" type="ORF">CLODIP_2_CD13328</name>
</gene>
<dbReference type="PRINTS" id="PR00261">
    <property type="entry name" value="LDLRECEPTOR"/>
</dbReference>
<dbReference type="Gene3D" id="2.130.10.10">
    <property type="entry name" value="YVTN repeat-like/Quinoprotein amine dehydrogenase"/>
    <property type="match status" value="1"/>
</dbReference>
<keyword evidence="25" id="KW-0968">Cytoplasmic vesicle</keyword>
<evidence type="ECO:0000256" key="2">
    <source>
        <dbReference type="ARBA" id="ARBA00004158"/>
    </source>
</evidence>
<comment type="caution">
    <text evidence="28">Lacks conserved residue(s) required for the propagation of feature annotation.</text>
</comment>
<evidence type="ECO:0000256" key="20">
    <source>
        <dbReference type="ARBA" id="ARBA00023034"/>
    </source>
</evidence>
<feature type="disulfide bond" evidence="28">
    <location>
        <begin position="1077"/>
        <end position="1089"/>
    </location>
</feature>
<evidence type="ECO:0000256" key="8">
    <source>
        <dbReference type="ARBA" id="ARBA00007041"/>
    </source>
</evidence>
<keyword evidence="16" id="KW-0677">Repeat</keyword>
<comment type="caution">
    <text evidence="34">The sequence shown here is derived from an EMBL/GenBank/DDBJ whole genome shotgun (WGS) entry which is preliminary data.</text>
</comment>
<dbReference type="PROSITE" id="PS51120">
    <property type="entry name" value="LDLRB"/>
    <property type="match status" value="1"/>
</dbReference>
<dbReference type="InterPro" id="IPR050310">
    <property type="entry name" value="VPS10-sortilin"/>
</dbReference>
<feature type="disulfide bond" evidence="28">
    <location>
        <begin position="1292"/>
        <end position="1304"/>
    </location>
</feature>
<dbReference type="Gene3D" id="3.30.60.270">
    <property type="match status" value="1"/>
</dbReference>
<evidence type="ECO:0000256" key="4">
    <source>
        <dbReference type="ARBA" id="ARBA00004251"/>
    </source>
</evidence>
<feature type="disulfide bond" evidence="28">
    <location>
        <begin position="1355"/>
        <end position="1373"/>
    </location>
</feature>
<evidence type="ECO:0000256" key="23">
    <source>
        <dbReference type="ARBA" id="ARBA00023170"/>
    </source>
</evidence>
<dbReference type="InterPro" id="IPR015943">
    <property type="entry name" value="WD40/YVTN_repeat-like_dom_sf"/>
</dbReference>
<keyword evidence="19 31" id="KW-1133">Transmembrane helix</keyword>
<dbReference type="InterPro" id="IPR006581">
    <property type="entry name" value="VPS10"/>
</dbReference>
<keyword evidence="35" id="KW-1185">Reference proteome</keyword>
<feature type="chain" id="PRO_5035891107" description="Sortilin-related receptor" evidence="32">
    <location>
        <begin position="21"/>
        <end position="2219"/>
    </location>
</feature>
<evidence type="ECO:0000256" key="11">
    <source>
        <dbReference type="ARBA" id="ARBA00022475"/>
    </source>
</evidence>
<keyword evidence="23" id="KW-0675">Receptor</keyword>
<dbReference type="InterPro" id="IPR031778">
    <property type="entry name" value="Sortilin_N"/>
</dbReference>
<dbReference type="GO" id="GO:0031901">
    <property type="term" value="C:early endosome membrane"/>
    <property type="evidence" value="ECO:0007669"/>
    <property type="project" value="UniProtKB-SubCell"/>
</dbReference>
<dbReference type="GO" id="GO:0006892">
    <property type="term" value="P:post-Golgi vesicle-mediated transport"/>
    <property type="evidence" value="ECO:0007669"/>
    <property type="project" value="TreeGrafter"/>
</dbReference>
<comment type="similarity">
    <text evidence="8">Belongs to the VPS10-related sortilin family. SORL1 subfamily.</text>
</comment>
<evidence type="ECO:0000313" key="34">
    <source>
        <dbReference type="EMBL" id="CAB3366797.1"/>
    </source>
</evidence>
<dbReference type="Pfam" id="PF15901">
    <property type="entry name" value="Sortilin_C"/>
    <property type="match status" value="1"/>
</dbReference>
<feature type="disulfide bond" evidence="28">
    <location>
        <begin position="1299"/>
        <end position="1317"/>
    </location>
</feature>
<feature type="disulfide bond" evidence="28">
    <location>
        <begin position="1407"/>
        <end position="1422"/>
    </location>
</feature>
<accession>A0A8S1CBB1</accession>
<dbReference type="GO" id="GO:0005886">
    <property type="term" value="C:plasma membrane"/>
    <property type="evidence" value="ECO:0007669"/>
    <property type="project" value="UniProtKB-SubCell"/>
</dbReference>
<keyword evidence="14 31" id="KW-0812">Transmembrane</keyword>
<dbReference type="EMBL" id="CADEPI010000027">
    <property type="protein sequence ID" value="CAB3366797.1"/>
    <property type="molecule type" value="Genomic_DNA"/>
</dbReference>
<dbReference type="InterPro" id="IPR000033">
    <property type="entry name" value="LDLR_classB_rpt"/>
</dbReference>
<keyword evidence="21 31" id="KW-0472">Membrane</keyword>
<keyword evidence="18" id="KW-0256">Endoplasmic reticulum</keyword>
<dbReference type="GO" id="GO:0005789">
    <property type="term" value="C:endoplasmic reticulum membrane"/>
    <property type="evidence" value="ECO:0007669"/>
    <property type="project" value="UniProtKB-SubCell"/>
</dbReference>
<keyword evidence="22 28" id="KW-1015">Disulfide bond</keyword>
<feature type="disulfide bond" evidence="28">
    <location>
        <begin position="1163"/>
        <end position="1181"/>
    </location>
</feature>
<keyword evidence="15 32" id="KW-0732">Signal</keyword>
<dbReference type="InterPro" id="IPR036116">
    <property type="entry name" value="FN3_sf"/>
</dbReference>
<dbReference type="FunFam" id="4.10.400.10:FF:000002">
    <property type="entry name" value="Low-density lipoprotein receptor-related protein 1"/>
    <property type="match status" value="1"/>
</dbReference>
<feature type="domain" description="Fibronectin type-III" evidence="33">
    <location>
        <begin position="1963"/>
        <end position="2060"/>
    </location>
</feature>
<feature type="disulfide bond" evidence="28">
    <location>
        <begin position="1175"/>
        <end position="1190"/>
    </location>
</feature>
<dbReference type="PROSITE" id="PS50068">
    <property type="entry name" value="LDLRA_2"/>
    <property type="match status" value="9"/>
</dbReference>
<keyword evidence="10" id="KW-0813">Transport</keyword>
<feature type="domain" description="Fibronectin type-III" evidence="33">
    <location>
        <begin position="1479"/>
        <end position="1580"/>
    </location>
</feature>
<dbReference type="PROSITE" id="PS50853">
    <property type="entry name" value="FN3"/>
    <property type="match status" value="4"/>
</dbReference>
<feature type="signal peptide" evidence="32">
    <location>
        <begin position="1"/>
        <end position="20"/>
    </location>
</feature>
<evidence type="ECO:0000256" key="7">
    <source>
        <dbReference type="ARBA" id="ARBA00004545"/>
    </source>
</evidence>
<dbReference type="SUPFAM" id="SSF110296">
    <property type="entry name" value="Oligoxyloglucan reducing end-specific cellobiohydrolase"/>
    <property type="match status" value="1"/>
</dbReference>
<organism evidence="34 35">
    <name type="scientific">Cloeon dipterum</name>
    <dbReference type="NCBI Taxonomy" id="197152"/>
    <lineage>
        <taxon>Eukaryota</taxon>
        <taxon>Metazoa</taxon>
        <taxon>Ecdysozoa</taxon>
        <taxon>Arthropoda</taxon>
        <taxon>Hexapoda</taxon>
        <taxon>Insecta</taxon>
        <taxon>Pterygota</taxon>
        <taxon>Palaeoptera</taxon>
        <taxon>Ephemeroptera</taxon>
        <taxon>Pisciforma</taxon>
        <taxon>Baetidae</taxon>
        <taxon>Cloeon</taxon>
    </lineage>
</organism>
<dbReference type="InterPro" id="IPR003961">
    <property type="entry name" value="FN3_dom"/>
</dbReference>
<evidence type="ECO:0000256" key="1">
    <source>
        <dbReference type="ARBA" id="ARBA00004115"/>
    </source>
</evidence>
<name>A0A8S1CBB1_9INSE</name>
<feature type="region of interest" description="Disordered" evidence="30">
    <location>
        <begin position="35"/>
        <end position="61"/>
    </location>
</feature>
<evidence type="ECO:0000256" key="19">
    <source>
        <dbReference type="ARBA" id="ARBA00022989"/>
    </source>
</evidence>
<dbReference type="PANTHER" id="PTHR12106">
    <property type="entry name" value="SORTILIN RELATED"/>
    <property type="match status" value="1"/>
</dbReference>
<dbReference type="InterPro" id="IPR011042">
    <property type="entry name" value="6-blade_b-propeller_TolB-like"/>
</dbReference>
<sequence>MMRRLAFSALLLLAWVADDALVGGRLTLSPDLRRPASGPKAVFAADPAEEGPEDGQAPTRVRREATLDPNIKPKVEVVHLNDTRQQLMVHWAGDNSNLVVCLAKDVTLVFGQTKSLRPSTVYISYDYGSTFKNRTEFFRLNNSQNAGYAHLDNFYNHNKFYSHFVFPDKENRVIFTTNDYGRTVKRQRVDFTISELSFHDEEPETIVALDASTEDKKLWLTDNFGRTWTMVQEYVFAYKWMSVPGRPTTLYVQRQEPTGTFSVLTSPSLFRTRGDIQVVVTGVSQFEIVDNFMFASRKVENKDAYEMLVSRDREAFMTAVFPNDLPTLAFHVCDVSNGQVMVSVSHGRSLSNLYVSDSTRDQQMLFSLSMASVLAYFPNITWADSILKDLTNEPFADIYKVKGMRGIYIASQVKESTVSRIGPESLVTMITFDQGGQWRRITPPVTDANGNKFNNCNSSADCSLHLSQRFGQLYPSIRSIPILSSASAPGLIMATGAVGRSLKSHASVFMSHDAGLTWRDELPGLYIYAMGDHGGLLVAVKYFRDNTKAKELVYSIDEGANWQSIEFHDQELKIYNLLTEPGENTTTFTMFGSLPNKHQWIIVKIDLRNVFKYDCTPDDYKFWSPSSDDGPHMPCILGRKETYQRRLPHSQCYNGKNFDGPIKMETCECDYEDFDCDFGFTRSVEIKTCVRNKTSGVDPFAVPTFCKPGATFNRTKGYLKIPGDVCQGGNEHRFLPARIPCPIKEQDDFLVVSQRERIGTISLSGNRQFQHIPIKGIKAVIGVEYDMQNNCFFYGDADQDFIGRQCVGNGTSEPEVLVKTNLESVEGMSYDWINHLLYFVDGARSSIELIRTDINHSGRMRLTVLEKSQLKKPRGIAVHPIEGYVFFTDWAPGEPSISRCNADGSKVRHLFTNNVVHWPNGITIDYTYERIYWVDAKLDYIGSSDLEGKKFRKVLTNSKFIEHPFAIAVFKDNMYWTDWKKNAIFEADKDHGVGVTTLAAGLSNVMDLKAYSAGMQAHVVNHACALANCSHVCVAMPGHTFKCLCPDGLELSGSQCYCPMKLKPLQNGTCPAVKYKCPVDYFRCRNGNCVPKLWRCDGDNDCSDNSDEDNCGLSTCQVNHFQCKKSGKCIPSFWKCDFDLDCEDGSDEEGCSYSNCTKDQFKCDNGRCINLKWVCDMEDDCRDGSDEKVCPSFKPVTCEDGEFRCGGNTTQCIPTTWRCDGDNDCHDQSDEQNCQQNKCEPWQFTCGTDQCIFKSWVCDGEDDCPDRSDEKNCTAPATRAPTTLPPRIQAPCNEWQFTCNNKKCIPSWWKCDSVNDCGDNSDEQDCWADASTTRKPPKPSPTPPSGTCLLNQFRCYDGTCILETWVCDGVADCTHDEDEEHCGQAGCLSDQYACRVDGACVNITMVCNGKKDCIDGSDEFGCDGKPPNLPDDTVCSSGFFSCDAGSICLPLSKMCDGHPDCYDESDESVCSRNSSKVYQVLQMSVNERSISSDTIMLYWWIPKPANLTFEFLPSRSEVSSSAPMAEWVNNSAWVDSNNFQAAVSGLKPFQLYNLTVFVRLKGSDVVYPPAKYITARTAEGVPSPPYGIKATFKSSNELEVSWNEPLKANGIIVSYTLFMSPPYPPIEQQLYPKPNHHVIKMDFLPDEPYSIWMTVKNGRETSNTSEITSAKISGSVVAPIEGLNVTKVSNDSVTLMWRGVQNADGYRVSAKGRLAYAVLDTRTVTQPTIEFSMLAPGATYTFKVTAYHLGYSGISSQVTATTEGVELPVVPNVKAEVVKSQGTTVKVTWDQPKDSRNAKWYYGVYYGTDMSHLMQRPLVTTSELSVSILQLAACESYLFDVGIVGPLGAGPISGRQVNLITEYSPTAEPKNLRAARHPVTPTKLTVSWSASCDAIQMPISYFVFFDEVTTKKHYVKQTAESNASTFSLEFDGVYGAEYSIQVSTSAFGALKSASVLHSIPIPAPHQLQVLPESNGSLIIYWQNKELPTELAKDKYQYEVLISKGSWQGVEKARKFYAAEAPFVLNETDSGTAYSVAVRLVTSKGYYSLLSEINTMETSQMSWSELITPTHVVSVAVPVVLVIVALAATLGCYVYRHHRLQHSFSSFANSHYNTRSGAATFTGGEGLGKLIKNLKRKIGFIGNLNLICCRRRRRTCDHRLLGRRAFSDSLTNDSCRCSVIADTRLTIDCSSLLIDVVDSFLHARRPRLRLLFIASSTRLL</sequence>
<dbReference type="Gene3D" id="4.10.400.10">
    <property type="entry name" value="Low-density Lipoprotein Receptor"/>
    <property type="match status" value="9"/>
</dbReference>
<dbReference type="SUPFAM" id="SSF63825">
    <property type="entry name" value="YWTD domain"/>
    <property type="match status" value="1"/>
</dbReference>
<feature type="disulfide bond" evidence="28">
    <location>
        <begin position="1239"/>
        <end position="1251"/>
    </location>
</feature>
<evidence type="ECO:0000256" key="27">
    <source>
        <dbReference type="ARBA" id="ARBA00032450"/>
    </source>
</evidence>
<dbReference type="InterPro" id="IPR013783">
    <property type="entry name" value="Ig-like_fold"/>
</dbReference>
<dbReference type="SMART" id="SM00060">
    <property type="entry name" value="FN3"/>
    <property type="match status" value="4"/>
</dbReference>
<dbReference type="GO" id="GO:0030658">
    <property type="term" value="C:transport vesicle membrane"/>
    <property type="evidence" value="ECO:0007669"/>
    <property type="project" value="UniProtKB-SubCell"/>
</dbReference>
<keyword evidence="12" id="KW-0245">EGF-like domain</keyword>
<evidence type="ECO:0000256" key="29">
    <source>
        <dbReference type="PROSITE-ProRule" id="PRU00461"/>
    </source>
</evidence>
<dbReference type="InterPro" id="IPR031777">
    <property type="entry name" value="Sortilin_C"/>
</dbReference>
<protein>
    <recommendedName>
        <fullName evidence="9">Sortilin-related receptor</fullName>
    </recommendedName>
    <alternativeName>
        <fullName evidence="26">Low-density lipoprotein receptor relative with 11 ligand-binding repeats</fullName>
    </alternativeName>
    <alternativeName>
        <fullName evidence="27">Sorting protein-related receptor containing LDLR class A repeats</fullName>
    </alternativeName>
</protein>
<comment type="subcellular location">
    <subcellularLocation>
        <location evidence="4">Cell membrane</location>
        <topology evidence="4">Single-pass type I membrane protein</topology>
    </subcellularLocation>
    <subcellularLocation>
        <location evidence="3">Cytoplasmic vesicle</location>
        <location evidence="3">Secretory vesicle membrane</location>
        <topology evidence="3">Single-pass type I membrane protein</topology>
    </subcellularLocation>
    <subcellularLocation>
        <location evidence="2">Early endosome membrane</location>
        <topology evidence="2">Single-pass type I membrane protein</topology>
    </subcellularLocation>
    <subcellularLocation>
        <location evidence="1">Endoplasmic reticulum membrane</location>
        <topology evidence="1">Single-pass type I membrane protein</topology>
    </subcellularLocation>
    <subcellularLocation>
        <location evidence="7">Endosome</location>
        <location evidence="7">Multivesicular body membrane</location>
        <topology evidence="7">Single-pass type I membrane protein</topology>
    </subcellularLocation>
    <subcellularLocation>
        <location evidence="5">Golgi apparatus</location>
        <location evidence="5">trans-Golgi network membrane</location>
        <topology evidence="5">Single-pass type I membrane protein</topology>
    </subcellularLocation>
    <subcellularLocation>
        <location evidence="6">Recycling endosome membrane</location>
        <topology evidence="6">Single-pass type I membrane protein</topology>
    </subcellularLocation>
</comment>
<dbReference type="OrthoDB" id="443634at2759"/>
<dbReference type="SMART" id="SM00192">
    <property type="entry name" value="LDLa"/>
    <property type="match status" value="9"/>
</dbReference>
<dbReference type="Pfam" id="PF15902">
    <property type="entry name" value="Sortilin-Vps10"/>
    <property type="match status" value="1"/>
</dbReference>
<dbReference type="FunFam" id="2.120.10.30:FF:000241">
    <property type="entry name" value="Low-density lipoprotein receptor-related protein 6"/>
    <property type="match status" value="1"/>
</dbReference>
<dbReference type="InterPro" id="IPR057841">
    <property type="entry name" value="FN3_SORL1"/>
</dbReference>
<dbReference type="Gene3D" id="2.10.70.80">
    <property type="match status" value="1"/>
</dbReference>
<evidence type="ECO:0000256" key="30">
    <source>
        <dbReference type="SAM" id="MobiDB-lite"/>
    </source>
</evidence>
<feature type="disulfide bond" evidence="28">
    <location>
        <begin position="1258"/>
        <end position="1273"/>
    </location>
</feature>
<feature type="disulfide bond" evidence="28">
    <location>
        <begin position="1455"/>
        <end position="1470"/>
    </location>
</feature>
<evidence type="ECO:0000256" key="6">
    <source>
        <dbReference type="ARBA" id="ARBA00004480"/>
    </source>
</evidence>
<evidence type="ECO:0000256" key="21">
    <source>
        <dbReference type="ARBA" id="ARBA00023136"/>
    </source>
</evidence>
<dbReference type="GO" id="GO:0005794">
    <property type="term" value="C:Golgi apparatus"/>
    <property type="evidence" value="ECO:0007669"/>
    <property type="project" value="UniProtKB-SubCell"/>
</dbReference>
<dbReference type="PANTHER" id="PTHR12106:SF27">
    <property type="entry name" value="SORTILIN-RELATED RECEPTOR"/>
    <property type="match status" value="1"/>
</dbReference>
<dbReference type="Pfam" id="PF25814">
    <property type="entry name" value="fn3_SORL1"/>
    <property type="match status" value="1"/>
</dbReference>
<evidence type="ECO:0000256" key="10">
    <source>
        <dbReference type="ARBA" id="ARBA00022448"/>
    </source>
</evidence>
<evidence type="ECO:0000256" key="31">
    <source>
        <dbReference type="SAM" id="Phobius"/>
    </source>
</evidence>
<dbReference type="PROSITE" id="PS01209">
    <property type="entry name" value="LDLRA_1"/>
    <property type="match status" value="7"/>
</dbReference>
<reference evidence="34 35" key="1">
    <citation type="submission" date="2020-04" db="EMBL/GenBank/DDBJ databases">
        <authorList>
            <person name="Alioto T."/>
            <person name="Alioto T."/>
            <person name="Gomez Garrido J."/>
        </authorList>
    </citation>
    <scope>NUCLEOTIDE SEQUENCE [LARGE SCALE GENOMIC DNA]</scope>
</reference>
<dbReference type="SMART" id="SM00181">
    <property type="entry name" value="EGF"/>
    <property type="match status" value="2"/>
</dbReference>
<keyword evidence="17" id="KW-0967">Endosome</keyword>
<dbReference type="SUPFAM" id="SSF49265">
    <property type="entry name" value="Fibronectin type III"/>
    <property type="match status" value="3"/>
</dbReference>
<evidence type="ECO:0000256" key="22">
    <source>
        <dbReference type="ARBA" id="ARBA00023157"/>
    </source>
</evidence>
<evidence type="ECO:0000256" key="5">
    <source>
        <dbReference type="ARBA" id="ARBA00004393"/>
    </source>
</evidence>
<feature type="disulfide bond" evidence="28">
    <location>
        <begin position="1219"/>
        <end position="1234"/>
    </location>
</feature>
<dbReference type="InterPro" id="IPR002172">
    <property type="entry name" value="LDrepeatLR_classA_rpt"/>
</dbReference>
<evidence type="ECO:0000256" key="32">
    <source>
        <dbReference type="SAM" id="SignalP"/>
    </source>
</evidence>
<dbReference type="Gene3D" id="2.120.10.30">
    <property type="entry name" value="TolB, C-terminal domain"/>
    <property type="match status" value="1"/>
</dbReference>
<feature type="disulfide bond" evidence="28">
    <location>
        <begin position="1096"/>
        <end position="1111"/>
    </location>
</feature>
<dbReference type="CDD" id="cd00112">
    <property type="entry name" value="LDLa"/>
    <property type="match status" value="9"/>
</dbReference>
<evidence type="ECO:0000256" key="26">
    <source>
        <dbReference type="ARBA" id="ARBA00029896"/>
    </source>
</evidence>
<dbReference type="Gene3D" id="2.60.40.10">
    <property type="entry name" value="Immunoglobulins"/>
    <property type="match status" value="4"/>
</dbReference>
<dbReference type="Pfam" id="PF00041">
    <property type="entry name" value="fn3"/>
    <property type="match status" value="2"/>
</dbReference>
<feature type="disulfide bond" evidence="28">
    <location>
        <begin position="1348"/>
        <end position="1360"/>
    </location>
</feature>
<feature type="domain" description="Fibronectin type-III" evidence="33">
    <location>
        <begin position="1584"/>
        <end position="1675"/>
    </location>
</feature>
<feature type="repeat" description="LDL-receptor class B" evidence="29">
    <location>
        <begin position="929"/>
        <end position="973"/>
    </location>
</feature>
<feature type="disulfide bond" evidence="28">
    <location>
        <begin position="1084"/>
        <end position="1102"/>
    </location>
</feature>
<evidence type="ECO:0000256" key="25">
    <source>
        <dbReference type="ARBA" id="ARBA00023329"/>
    </source>
</evidence>
<feature type="domain" description="Fibronectin type-III" evidence="33">
    <location>
        <begin position="1679"/>
        <end position="1768"/>
    </location>
</feature>
<feature type="disulfide bond" evidence="28">
    <location>
        <begin position="1246"/>
        <end position="1264"/>
    </location>
</feature>
<dbReference type="InterPro" id="IPR036055">
    <property type="entry name" value="LDL_receptor-like_sf"/>
</dbReference>
<dbReference type="FunFam" id="4.10.400.10:FF:000045">
    <property type="entry name" value="Low-density lipoprotein receptor-related protein 2"/>
    <property type="match status" value="1"/>
</dbReference>
<feature type="disulfide bond" evidence="28">
    <location>
        <begin position="1311"/>
        <end position="1326"/>
    </location>
</feature>
<dbReference type="InterPro" id="IPR023415">
    <property type="entry name" value="LDLR_class-A_CS"/>
</dbReference>
<feature type="disulfide bond" evidence="28">
    <location>
        <begin position="1367"/>
        <end position="1382"/>
    </location>
</feature>
<dbReference type="FunFam" id="3.30.60.270:FF:000002">
    <property type="entry name" value="Sortilin-related receptor isoform A"/>
    <property type="match status" value="1"/>
</dbReference>
<dbReference type="Pfam" id="PF00058">
    <property type="entry name" value="Ldl_recept_b"/>
    <property type="match status" value="2"/>
</dbReference>
<keyword evidence="24" id="KW-0325">Glycoprotein</keyword>
<evidence type="ECO:0000256" key="9">
    <source>
        <dbReference type="ARBA" id="ARBA00013467"/>
    </source>
</evidence>
<evidence type="ECO:0000256" key="28">
    <source>
        <dbReference type="PROSITE-ProRule" id="PRU00124"/>
    </source>
</evidence>
<dbReference type="SMART" id="SM00135">
    <property type="entry name" value="LY"/>
    <property type="match status" value="5"/>
</dbReference>
<dbReference type="GO" id="GO:0032585">
    <property type="term" value="C:multivesicular body membrane"/>
    <property type="evidence" value="ECO:0007669"/>
    <property type="project" value="UniProtKB-SubCell"/>
</dbReference>
<dbReference type="InterPro" id="IPR000742">
    <property type="entry name" value="EGF"/>
</dbReference>
<evidence type="ECO:0000256" key="14">
    <source>
        <dbReference type="ARBA" id="ARBA00022692"/>
    </source>
</evidence>
<proteinExistence type="inferred from homology"/>
<evidence type="ECO:0000313" key="35">
    <source>
        <dbReference type="Proteomes" id="UP000494165"/>
    </source>
</evidence>
<evidence type="ECO:0000256" key="17">
    <source>
        <dbReference type="ARBA" id="ARBA00022753"/>
    </source>
</evidence>
<keyword evidence="11" id="KW-1003">Cell membrane</keyword>
<keyword evidence="20" id="KW-0333">Golgi apparatus</keyword>
<evidence type="ECO:0000256" key="15">
    <source>
        <dbReference type="ARBA" id="ARBA00022729"/>
    </source>
</evidence>
<evidence type="ECO:0000256" key="24">
    <source>
        <dbReference type="ARBA" id="ARBA00023180"/>
    </source>
</evidence>
<evidence type="ECO:0000256" key="13">
    <source>
        <dbReference type="ARBA" id="ARBA00022583"/>
    </source>
</evidence>
<evidence type="ECO:0000256" key="3">
    <source>
        <dbReference type="ARBA" id="ARBA00004212"/>
    </source>
</evidence>
<evidence type="ECO:0000259" key="33">
    <source>
        <dbReference type="PROSITE" id="PS50853"/>
    </source>
</evidence>
<dbReference type="CDD" id="cd00063">
    <property type="entry name" value="FN3"/>
    <property type="match status" value="3"/>
</dbReference>
<feature type="disulfide bond" evidence="28">
    <location>
        <begin position="1156"/>
        <end position="1168"/>
    </location>
</feature>
<dbReference type="SMART" id="SM00602">
    <property type="entry name" value="VPS10"/>
    <property type="match status" value="1"/>
</dbReference>
<evidence type="ECO:0000256" key="18">
    <source>
        <dbReference type="ARBA" id="ARBA00022824"/>
    </source>
</evidence>
<evidence type="ECO:0000256" key="12">
    <source>
        <dbReference type="ARBA" id="ARBA00022536"/>
    </source>
</evidence>
<feature type="disulfide bond" evidence="28">
    <location>
        <begin position="1136"/>
        <end position="1151"/>
    </location>
</feature>
<dbReference type="GO" id="GO:0055038">
    <property type="term" value="C:recycling endosome membrane"/>
    <property type="evidence" value="ECO:0007669"/>
    <property type="project" value="UniProtKB-SubCell"/>
</dbReference>
<dbReference type="Proteomes" id="UP000494165">
    <property type="component" value="Unassembled WGS sequence"/>
</dbReference>
<dbReference type="Pfam" id="PF00057">
    <property type="entry name" value="Ldl_recept_a"/>
    <property type="match status" value="9"/>
</dbReference>
<dbReference type="FunFam" id="4.10.400.10:FF:000065">
    <property type="entry name" value="Transmembrane protease serine 7"/>
    <property type="match status" value="1"/>
</dbReference>
<dbReference type="SUPFAM" id="SSF57424">
    <property type="entry name" value="LDL receptor-like module"/>
    <property type="match status" value="9"/>
</dbReference>
<keyword evidence="13" id="KW-0254">Endocytosis</keyword>
<dbReference type="GO" id="GO:0006897">
    <property type="term" value="P:endocytosis"/>
    <property type="evidence" value="ECO:0007669"/>
    <property type="project" value="UniProtKB-KW"/>
</dbReference>
<evidence type="ECO:0000256" key="16">
    <source>
        <dbReference type="ARBA" id="ARBA00022737"/>
    </source>
</evidence>